<feature type="transmembrane region" description="Helical" evidence="5">
    <location>
        <begin position="211"/>
        <end position="235"/>
    </location>
</feature>
<keyword evidence="4 5" id="KW-0472">Membrane</keyword>
<protein>
    <submittedName>
        <fullName evidence="6">Uncharacterized protein</fullName>
    </submittedName>
</protein>
<comment type="caution">
    <text evidence="6">The sequence shown here is derived from an EMBL/GenBank/DDBJ whole genome shotgun (WGS) entry which is preliminary data.</text>
</comment>
<evidence type="ECO:0000256" key="5">
    <source>
        <dbReference type="SAM" id="Phobius"/>
    </source>
</evidence>
<evidence type="ECO:0000256" key="4">
    <source>
        <dbReference type="ARBA" id="ARBA00023136"/>
    </source>
</evidence>
<feature type="transmembrane region" description="Helical" evidence="5">
    <location>
        <begin position="46"/>
        <end position="66"/>
    </location>
</feature>
<evidence type="ECO:0000256" key="1">
    <source>
        <dbReference type="ARBA" id="ARBA00004141"/>
    </source>
</evidence>
<dbReference type="PANTHER" id="PTHR24064">
    <property type="entry name" value="SOLUTE CARRIER FAMILY 22 MEMBER"/>
    <property type="match status" value="1"/>
</dbReference>
<name>A0ABQ9HFX7_9NEOP</name>
<accession>A0ABQ9HFX7</accession>
<feature type="transmembrane region" description="Helical" evidence="5">
    <location>
        <begin position="696"/>
        <end position="713"/>
    </location>
</feature>
<evidence type="ECO:0000313" key="7">
    <source>
        <dbReference type="Proteomes" id="UP001159363"/>
    </source>
</evidence>
<sequence length="757" mass="83099">MLESDLYTAVDCTLAFGTRFPVFETRAVSQLESVLTLTRHSRSGTLWLTVANLDVCPLQAFGIISLTKKSTWTLRRPPMSEAKPPTIHSPALSLSIPFELLASHLGKPCSIPGGVALGFLHVGIVSDDATGRRVFSGISRFPTPLHSSAVPSSSRSAIIDSQDLVKSHPNLFTHFAHKEKLFGRKIVFVFCILLMSVTGIAQAVSSDYITFQVFVFMNALGTSGVYPLAFIIVLLDRRMKKAMRPMVMTILHKAEEHTTSRGSVVVRLLVSRQGEPGSIPGGVALGVSHARNVAGVAGVRRVFSGHSLFSPLLHSAAAISSPNFHFDRVVGVRYLNRHATAVLSRAPAGTRVAGKLPSPVLRHLFAQFAHVGQGFPSMGRSPRELTICRCCPPPSTAPQTQATIIQVMMGNKMVSDVKNDSPTKVCVWYNDDANNQGHRKGGGHHKKIMKFKFQIDVYLLKLRTTIILNCNVHTGMVCPALLHTHLTSPSSVLKTSMSRAAQISSLTSYRGCYLYCGVNASRRTAKSRYFVDFERRTTVGNVLEYEHSRLRLYREKISQPTALASSLDMFISAAILEWMKCNQDLDLRAFSLLAFHQGDSGSISGRFMWELCRTMTLVDGFSRGSPVSPALSFQHCSILTSITLIGSQDVESMVNAGVELVGKNKREMSGIVLNYFYAVGEAMVGLVALLSKDWVVLQLILSTPPILFILYYWPPRILHANATPMNKLNIFDEPLPLHLAVEEVPINPRDCSTPATL</sequence>
<feature type="transmembrane region" description="Helical" evidence="5">
    <location>
        <begin position="672"/>
        <end position="690"/>
    </location>
</feature>
<dbReference type="Proteomes" id="UP001159363">
    <property type="component" value="Chromosome 4"/>
</dbReference>
<dbReference type="SUPFAM" id="SSF103473">
    <property type="entry name" value="MFS general substrate transporter"/>
    <property type="match status" value="1"/>
</dbReference>
<gene>
    <name evidence="6" type="ORF">PR048_015051</name>
</gene>
<dbReference type="Gene3D" id="1.20.1250.20">
    <property type="entry name" value="MFS general substrate transporter like domains"/>
    <property type="match status" value="1"/>
</dbReference>
<proteinExistence type="predicted"/>
<feature type="transmembrane region" description="Helical" evidence="5">
    <location>
        <begin position="186"/>
        <end position="205"/>
    </location>
</feature>
<keyword evidence="7" id="KW-1185">Reference proteome</keyword>
<keyword evidence="3 5" id="KW-1133">Transmembrane helix</keyword>
<organism evidence="6 7">
    <name type="scientific">Dryococelus australis</name>
    <dbReference type="NCBI Taxonomy" id="614101"/>
    <lineage>
        <taxon>Eukaryota</taxon>
        <taxon>Metazoa</taxon>
        <taxon>Ecdysozoa</taxon>
        <taxon>Arthropoda</taxon>
        <taxon>Hexapoda</taxon>
        <taxon>Insecta</taxon>
        <taxon>Pterygota</taxon>
        <taxon>Neoptera</taxon>
        <taxon>Polyneoptera</taxon>
        <taxon>Phasmatodea</taxon>
        <taxon>Verophasmatodea</taxon>
        <taxon>Anareolatae</taxon>
        <taxon>Phasmatidae</taxon>
        <taxon>Eurycanthinae</taxon>
        <taxon>Dryococelus</taxon>
    </lineage>
</organism>
<evidence type="ECO:0000313" key="6">
    <source>
        <dbReference type="EMBL" id="KAJ8883211.1"/>
    </source>
</evidence>
<evidence type="ECO:0000256" key="3">
    <source>
        <dbReference type="ARBA" id="ARBA00022989"/>
    </source>
</evidence>
<reference evidence="6 7" key="1">
    <citation type="submission" date="2023-02" db="EMBL/GenBank/DDBJ databases">
        <title>LHISI_Scaffold_Assembly.</title>
        <authorList>
            <person name="Stuart O.P."/>
            <person name="Cleave R."/>
            <person name="Magrath M.J.L."/>
            <person name="Mikheyev A.S."/>
        </authorList>
    </citation>
    <scope>NUCLEOTIDE SEQUENCE [LARGE SCALE GENOMIC DNA]</scope>
    <source>
        <strain evidence="6">Daus_M_001</strain>
        <tissue evidence="6">Leg muscle</tissue>
    </source>
</reference>
<keyword evidence="2 5" id="KW-0812">Transmembrane</keyword>
<dbReference type="InterPro" id="IPR036259">
    <property type="entry name" value="MFS_trans_sf"/>
</dbReference>
<evidence type="ECO:0000256" key="2">
    <source>
        <dbReference type="ARBA" id="ARBA00022692"/>
    </source>
</evidence>
<comment type="subcellular location">
    <subcellularLocation>
        <location evidence="1">Membrane</location>
        <topology evidence="1">Multi-pass membrane protein</topology>
    </subcellularLocation>
</comment>
<dbReference type="EMBL" id="JARBHB010000005">
    <property type="protein sequence ID" value="KAJ8883211.1"/>
    <property type="molecule type" value="Genomic_DNA"/>
</dbReference>